<dbReference type="RefSeq" id="WP_303302688.1">
    <property type="nucleotide sequence ID" value="NZ_BAABDA010000050.1"/>
</dbReference>
<keyword evidence="2" id="KW-1185">Reference proteome</keyword>
<accession>A0ABT8WQN2</accession>
<comment type="caution">
    <text evidence="1">The sequence shown here is derived from an EMBL/GenBank/DDBJ whole genome shotgun (WGS) entry which is preliminary data.</text>
</comment>
<evidence type="ECO:0000313" key="2">
    <source>
        <dbReference type="Proteomes" id="UP001176806"/>
    </source>
</evidence>
<gene>
    <name evidence="1" type="ORF">Q4Q40_14905</name>
</gene>
<proteinExistence type="predicted"/>
<evidence type="ECO:0000313" key="1">
    <source>
        <dbReference type="EMBL" id="MDO5975483.1"/>
    </source>
</evidence>
<name>A0ABT8WQN2_9FLAO</name>
<organism evidence="1 2">
    <name type="scientific">Flavivirga jejuensis</name>
    <dbReference type="NCBI Taxonomy" id="870487"/>
    <lineage>
        <taxon>Bacteria</taxon>
        <taxon>Pseudomonadati</taxon>
        <taxon>Bacteroidota</taxon>
        <taxon>Flavobacteriia</taxon>
        <taxon>Flavobacteriales</taxon>
        <taxon>Flavobacteriaceae</taxon>
        <taxon>Flavivirga</taxon>
    </lineage>
</organism>
<dbReference type="Proteomes" id="UP001176806">
    <property type="component" value="Unassembled WGS sequence"/>
</dbReference>
<dbReference type="EMBL" id="JAUOEL010000005">
    <property type="protein sequence ID" value="MDO5975483.1"/>
    <property type="molecule type" value="Genomic_DNA"/>
</dbReference>
<sequence length="117" mass="13747">MRFLSIGEIISALNRGKGIEQFLGKIKNDNYDTFEWIEINKTKSNFLLSYHLVFDESDEGIESIYSYSYVEPDDIYGKKVFESDNIQDILKFANDNYNADNSKYQNEQYLDELITEL</sequence>
<reference evidence="1" key="1">
    <citation type="submission" date="2023-07" db="EMBL/GenBank/DDBJ databases">
        <title>Two novel species in the genus Flavivirga.</title>
        <authorList>
            <person name="Kwon K."/>
        </authorList>
    </citation>
    <scope>NUCLEOTIDE SEQUENCE</scope>
    <source>
        <strain evidence="1">KACC 14158</strain>
    </source>
</reference>
<protein>
    <submittedName>
        <fullName evidence="1">Uncharacterized protein</fullName>
    </submittedName>
</protein>